<dbReference type="InterPro" id="IPR011701">
    <property type="entry name" value="MFS"/>
</dbReference>
<dbReference type="InterPro" id="IPR050375">
    <property type="entry name" value="MFS_TsgA-like"/>
</dbReference>
<feature type="transmembrane region" description="Helical" evidence="6">
    <location>
        <begin position="74"/>
        <end position="92"/>
    </location>
</feature>
<feature type="transmembrane region" description="Helical" evidence="6">
    <location>
        <begin position="207"/>
        <end position="229"/>
    </location>
</feature>
<feature type="transmembrane region" description="Helical" evidence="6">
    <location>
        <begin position="297"/>
        <end position="319"/>
    </location>
</feature>
<dbReference type="SUPFAM" id="SSF103473">
    <property type="entry name" value="MFS general substrate transporter"/>
    <property type="match status" value="1"/>
</dbReference>
<evidence type="ECO:0000256" key="5">
    <source>
        <dbReference type="ARBA" id="ARBA00023136"/>
    </source>
</evidence>
<dbReference type="AlphaFoldDB" id="A0A098BYS7"/>
<dbReference type="PANTHER" id="PTHR43702">
    <property type="entry name" value="L-FUCOSE-PROTON SYMPORTER"/>
    <property type="match status" value="1"/>
</dbReference>
<feature type="domain" description="Major facilitator superfamily (MFS) profile" evidence="7">
    <location>
        <begin position="5"/>
        <end position="383"/>
    </location>
</feature>
<dbReference type="STRING" id="1562970.ING2E5B_0546"/>
<organism evidence="8 9">
    <name type="scientific">Fermentimonas caenicola</name>
    <dbReference type="NCBI Taxonomy" id="1562970"/>
    <lineage>
        <taxon>Bacteria</taxon>
        <taxon>Pseudomonadati</taxon>
        <taxon>Bacteroidota</taxon>
        <taxon>Bacteroidia</taxon>
        <taxon>Bacteroidales</taxon>
        <taxon>Dysgonomonadaceae</taxon>
        <taxon>Fermentimonas</taxon>
    </lineage>
</organism>
<evidence type="ECO:0000256" key="3">
    <source>
        <dbReference type="ARBA" id="ARBA00022692"/>
    </source>
</evidence>
<evidence type="ECO:0000259" key="7">
    <source>
        <dbReference type="PROSITE" id="PS50850"/>
    </source>
</evidence>
<evidence type="ECO:0000313" key="8">
    <source>
        <dbReference type="EMBL" id="CEA15313.1"/>
    </source>
</evidence>
<dbReference type="KEGG" id="pbt:ING2E5B_0546"/>
<reference evidence="8 9" key="1">
    <citation type="submission" date="2014-08" db="EMBL/GenBank/DDBJ databases">
        <authorList>
            <person name="Wibberg D."/>
        </authorList>
    </citation>
    <scope>NUCLEOTIDE SEQUENCE [LARGE SCALE GENOMIC DNA]</scope>
    <source>
        <strain evidence="9">ING2-E5B</strain>
    </source>
</reference>
<name>A0A098BYS7_9BACT</name>
<dbReference type="Pfam" id="PF07690">
    <property type="entry name" value="MFS_1"/>
    <property type="match status" value="1"/>
</dbReference>
<feature type="transmembrane region" description="Helical" evidence="6">
    <location>
        <begin position="249"/>
        <end position="267"/>
    </location>
</feature>
<keyword evidence="3 6" id="KW-0812">Transmembrane</keyword>
<feature type="transmembrane region" description="Helical" evidence="6">
    <location>
        <begin position="49"/>
        <end position="67"/>
    </location>
</feature>
<feature type="transmembrane region" description="Helical" evidence="6">
    <location>
        <begin position="7"/>
        <end position="29"/>
    </location>
</feature>
<sequence>MKTKRNIIPVIAVFFGFFIMGFVDVVGIATNYVKIDFNLSNSLANTLPMIVFLWFALFSIPAGILMGKIGRKNTVLISLAITALAMIIPFFIYSFAWVLVAFALLGISNTILQVSLNPLVASMFNKDKTASVLSTGQFIKSISSLSGPIIVGFSALYFENWRFTFLIFSAISLLSVLLLGTSKIDESGNINQQSSFGTVVALLKNRYVLYSFLGIVLIVGLDVGINTSAPQLLMSRAGMEISRAGLGSSVYFIAKTIGTFLGAFLLLKTKPLMFLRVSMVIAMLSFVPLVLGTNMWVLLIAIFLIGLTCANVFSILFSLALNRVTDRANEISALMIMGVSGGAVILPLQGVVNDAFGLIASLLVLLACLVLILILTKNLKENA</sequence>
<feature type="transmembrane region" description="Helical" evidence="6">
    <location>
        <begin position="98"/>
        <end position="117"/>
    </location>
</feature>
<dbReference type="PATRIC" id="fig|1562970.3.peg.542"/>
<dbReference type="InterPro" id="IPR036259">
    <property type="entry name" value="MFS_trans_sf"/>
</dbReference>
<evidence type="ECO:0000256" key="6">
    <source>
        <dbReference type="SAM" id="Phobius"/>
    </source>
</evidence>
<protein>
    <submittedName>
        <fullName evidence="8">Glucose/galactose transporter</fullName>
    </submittedName>
</protein>
<feature type="transmembrane region" description="Helical" evidence="6">
    <location>
        <begin position="331"/>
        <end position="349"/>
    </location>
</feature>
<dbReference type="GO" id="GO:0022857">
    <property type="term" value="F:transmembrane transporter activity"/>
    <property type="evidence" value="ECO:0007669"/>
    <property type="project" value="InterPro"/>
</dbReference>
<dbReference type="Proteomes" id="UP000032417">
    <property type="component" value="Chromosome 1"/>
</dbReference>
<evidence type="ECO:0000256" key="2">
    <source>
        <dbReference type="ARBA" id="ARBA00022475"/>
    </source>
</evidence>
<keyword evidence="5 6" id="KW-0472">Membrane</keyword>
<dbReference type="OrthoDB" id="3225787at2"/>
<keyword evidence="2" id="KW-1003">Cell membrane</keyword>
<feature type="transmembrane region" description="Helical" evidence="6">
    <location>
        <begin position="163"/>
        <end position="180"/>
    </location>
</feature>
<dbReference type="InterPro" id="IPR020846">
    <property type="entry name" value="MFS_dom"/>
</dbReference>
<feature type="transmembrane region" description="Helical" evidence="6">
    <location>
        <begin position="355"/>
        <end position="375"/>
    </location>
</feature>
<dbReference type="EMBL" id="LN515532">
    <property type="protein sequence ID" value="CEA15313.1"/>
    <property type="molecule type" value="Genomic_DNA"/>
</dbReference>
<dbReference type="PROSITE" id="PS50850">
    <property type="entry name" value="MFS"/>
    <property type="match status" value="1"/>
</dbReference>
<dbReference type="HOGENOM" id="CLU_057506_0_0_10"/>
<feature type="transmembrane region" description="Helical" evidence="6">
    <location>
        <begin position="138"/>
        <end position="157"/>
    </location>
</feature>
<dbReference type="Gene3D" id="1.20.1250.20">
    <property type="entry name" value="MFS general substrate transporter like domains"/>
    <property type="match status" value="2"/>
</dbReference>
<comment type="subcellular location">
    <subcellularLocation>
        <location evidence="1">Cell inner membrane</location>
        <topology evidence="1">Multi-pass membrane protein</topology>
    </subcellularLocation>
</comment>
<feature type="transmembrane region" description="Helical" evidence="6">
    <location>
        <begin position="274"/>
        <end position="291"/>
    </location>
</feature>
<evidence type="ECO:0000313" key="9">
    <source>
        <dbReference type="Proteomes" id="UP000032417"/>
    </source>
</evidence>
<accession>A0A098BYS7</accession>
<evidence type="ECO:0000256" key="1">
    <source>
        <dbReference type="ARBA" id="ARBA00004429"/>
    </source>
</evidence>
<dbReference type="GO" id="GO:0005886">
    <property type="term" value="C:plasma membrane"/>
    <property type="evidence" value="ECO:0007669"/>
    <property type="project" value="UniProtKB-SubCell"/>
</dbReference>
<gene>
    <name evidence="8" type="ORF">ING2E5B_0546</name>
</gene>
<keyword evidence="4 6" id="KW-1133">Transmembrane helix</keyword>
<proteinExistence type="predicted"/>
<dbReference type="PANTHER" id="PTHR43702:SF3">
    <property type="entry name" value="PROTEIN TSGA"/>
    <property type="match status" value="1"/>
</dbReference>
<evidence type="ECO:0000256" key="4">
    <source>
        <dbReference type="ARBA" id="ARBA00022989"/>
    </source>
</evidence>
<keyword evidence="9" id="KW-1185">Reference proteome</keyword>